<keyword evidence="3 12" id="KW-0444">Lipid biosynthesis</keyword>
<gene>
    <name evidence="16" type="ORF">KPH14_008795</name>
</gene>
<dbReference type="PANTHER" id="PTHR11351">
    <property type="entry name" value="ACYL-COA DESATURASE"/>
    <property type="match status" value="1"/>
</dbReference>
<evidence type="ECO:0000256" key="10">
    <source>
        <dbReference type="ARBA" id="ARBA00023136"/>
    </source>
</evidence>
<keyword evidence="7 12" id="KW-0560">Oxidoreductase</keyword>
<dbReference type="Proteomes" id="UP001258017">
    <property type="component" value="Unassembled WGS sequence"/>
</dbReference>
<evidence type="ECO:0000256" key="13">
    <source>
        <dbReference type="SAM" id="MobiDB-lite"/>
    </source>
</evidence>
<comment type="caution">
    <text evidence="16">The sequence shown here is derived from an EMBL/GenBank/DDBJ whole genome shotgun (WGS) entry which is preliminary data.</text>
</comment>
<evidence type="ECO:0000256" key="9">
    <source>
        <dbReference type="ARBA" id="ARBA00023098"/>
    </source>
</evidence>
<accession>A0AAD9R8J6</accession>
<evidence type="ECO:0000256" key="8">
    <source>
        <dbReference type="ARBA" id="ARBA00023004"/>
    </source>
</evidence>
<dbReference type="AlphaFoldDB" id="A0AAD9R8J6"/>
<keyword evidence="6 14" id="KW-1133">Transmembrane helix</keyword>
<evidence type="ECO:0000256" key="5">
    <source>
        <dbReference type="ARBA" id="ARBA00022832"/>
    </source>
</evidence>
<dbReference type="GO" id="GO:0005506">
    <property type="term" value="F:iron ion binding"/>
    <property type="evidence" value="ECO:0007669"/>
    <property type="project" value="TreeGrafter"/>
</dbReference>
<proteinExistence type="inferred from homology"/>
<dbReference type="PANTHER" id="PTHR11351:SF61">
    <property type="entry name" value="RH14937P"/>
    <property type="match status" value="1"/>
</dbReference>
<dbReference type="GO" id="GO:0005789">
    <property type="term" value="C:endoplasmic reticulum membrane"/>
    <property type="evidence" value="ECO:0007669"/>
    <property type="project" value="TreeGrafter"/>
</dbReference>
<evidence type="ECO:0000256" key="2">
    <source>
        <dbReference type="ARBA" id="ARBA00009295"/>
    </source>
</evidence>
<dbReference type="CDD" id="cd03505">
    <property type="entry name" value="Delta9-FADS-like"/>
    <property type="match status" value="1"/>
</dbReference>
<keyword evidence="17" id="KW-1185">Reference proteome</keyword>
<dbReference type="EMBL" id="JAIFRP010004521">
    <property type="protein sequence ID" value="KAK2575055.1"/>
    <property type="molecule type" value="Genomic_DNA"/>
</dbReference>
<keyword evidence="9" id="KW-0443">Lipid metabolism</keyword>
<evidence type="ECO:0000256" key="12">
    <source>
        <dbReference type="RuleBase" id="RU000581"/>
    </source>
</evidence>
<evidence type="ECO:0000313" key="17">
    <source>
        <dbReference type="Proteomes" id="UP001258017"/>
    </source>
</evidence>
<comment type="cofactor">
    <cofactor evidence="12">
        <name>Fe(2+)</name>
        <dbReference type="ChEBI" id="CHEBI:29033"/>
    </cofactor>
</comment>
<feature type="transmembrane region" description="Helical" evidence="14">
    <location>
        <begin position="213"/>
        <end position="234"/>
    </location>
</feature>
<dbReference type="PRINTS" id="PR00075">
    <property type="entry name" value="FACDDSATRASE"/>
</dbReference>
<dbReference type="Pfam" id="PF00487">
    <property type="entry name" value="FA_desaturase"/>
    <property type="match status" value="1"/>
</dbReference>
<evidence type="ECO:0000256" key="11">
    <source>
        <dbReference type="ARBA" id="ARBA00023160"/>
    </source>
</evidence>
<keyword evidence="4 12" id="KW-0812">Transmembrane</keyword>
<feature type="transmembrane region" description="Helical" evidence="14">
    <location>
        <begin position="246"/>
        <end position="267"/>
    </location>
</feature>
<protein>
    <recommendedName>
        <fullName evidence="15">Fatty acid desaturase domain-containing protein</fullName>
    </recommendedName>
</protein>
<evidence type="ECO:0000313" key="16">
    <source>
        <dbReference type="EMBL" id="KAK2575055.1"/>
    </source>
</evidence>
<reference evidence="16" key="1">
    <citation type="submission" date="2021-08" db="EMBL/GenBank/DDBJ databases">
        <authorList>
            <person name="Misof B."/>
            <person name="Oliver O."/>
            <person name="Podsiadlowski L."/>
            <person name="Donath A."/>
            <person name="Peters R."/>
            <person name="Mayer C."/>
            <person name="Rust J."/>
            <person name="Gunkel S."/>
            <person name="Lesny P."/>
            <person name="Martin S."/>
            <person name="Oeyen J.P."/>
            <person name="Petersen M."/>
            <person name="Panagiotis P."/>
            <person name="Wilbrandt J."/>
            <person name="Tanja T."/>
        </authorList>
    </citation>
    <scope>NUCLEOTIDE SEQUENCE</scope>
    <source>
        <strain evidence="16">GBR_01_08_01A</strain>
        <tissue evidence="16">Thorax + abdomen</tissue>
    </source>
</reference>
<sequence>MCPDKERILPMRCGANEKPVDEEVDSSSKEMDEDSRFVSSKNDRTCLLPDDDRPSSERVVEYVPKIKWPDLFVQIFIHGGCLYGFYLMFAQAKLLTSLWAFIMIYTSGFGITAGAHRLWSHRAYKAKWPLRLLLVLLFTITGQRHVYAWALDHRVHHKYSETDADPHNAKRGFFFAHVGWLFTTPHPDVVAKRNAVDMSDLEADPIVMWQKRLYVPLFALLAIGLPVAVPYYFWSESLWTSFWVNFNFRFCVTLNIAFFVNSVAHMWGQKPYDKNISPVENIAVSIAALGEGWHNYHHVFPWDYKTGELGDYSFNITTGFIDAFAHIGWAYDRKYVSAEMVRRRANKSGDGSHVWGYGDVDIPKEDLRELETMDKKVL</sequence>
<evidence type="ECO:0000256" key="1">
    <source>
        <dbReference type="ARBA" id="ARBA00004141"/>
    </source>
</evidence>
<evidence type="ECO:0000256" key="7">
    <source>
        <dbReference type="ARBA" id="ARBA00023002"/>
    </source>
</evidence>
<keyword evidence="8" id="KW-0408">Iron</keyword>
<dbReference type="GO" id="GO:0006636">
    <property type="term" value="P:unsaturated fatty acid biosynthetic process"/>
    <property type="evidence" value="ECO:0007669"/>
    <property type="project" value="TreeGrafter"/>
</dbReference>
<dbReference type="GO" id="GO:0004768">
    <property type="term" value="F:stearoyl-CoA 9-desaturase activity"/>
    <property type="evidence" value="ECO:0007669"/>
    <property type="project" value="TreeGrafter"/>
</dbReference>
<comment type="subcellular location">
    <subcellularLocation>
        <location evidence="1">Membrane</location>
        <topology evidence="1">Multi-pass membrane protein</topology>
    </subcellularLocation>
</comment>
<keyword evidence="11 12" id="KW-0275">Fatty acid biosynthesis</keyword>
<feature type="transmembrane region" description="Helical" evidence="14">
    <location>
        <begin position="96"/>
        <end position="116"/>
    </location>
</feature>
<keyword evidence="10 14" id="KW-0472">Membrane</keyword>
<organism evidence="16 17">
    <name type="scientific">Odynerus spinipes</name>
    <dbReference type="NCBI Taxonomy" id="1348599"/>
    <lineage>
        <taxon>Eukaryota</taxon>
        <taxon>Metazoa</taxon>
        <taxon>Ecdysozoa</taxon>
        <taxon>Arthropoda</taxon>
        <taxon>Hexapoda</taxon>
        <taxon>Insecta</taxon>
        <taxon>Pterygota</taxon>
        <taxon>Neoptera</taxon>
        <taxon>Endopterygota</taxon>
        <taxon>Hymenoptera</taxon>
        <taxon>Apocrita</taxon>
        <taxon>Aculeata</taxon>
        <taxon>Vespoidea</taxon>
        <taxon>Vespidae</taxon>
        <taxon>Eumeninae</taxon>
        <taxon>Odynerus</taxon>
    </lineage>
</organism>
<feature type="transmembrane region" description="Helical" evidence="14">
    <location>
        <begin position="71"/>
        <end position="89"/>
    </location>
</feature>
<feature type="transmembrane region" description="Helical" evidence="14">
    <location>
        <begin position="128"/>
        <end position="150"/>
    </location>
</feature>
<name>A0AAD9R8J6_9HYME</name>
<reference evidence="16" key="2">
    <citation type="journal article" date="2023" name="Commun. Biol.">
        <title>Intrasexual cuticular hydrocarbon dimorphism in a wasp sheds light on hydrocarbon biosynthesis genes in Hymenoptera.</title>
        <authorList>
            <person name="Moris V.C."/>
            <person name="Podsiadlowski L."/>
            <person name="Martin S."/>
            <person name="Oeyen J.P."/>
            <person name="Donath A."/>
            <person name="Petersen M."/>
            <person name="Wilbrandt J."/>
            <person name="Misof B."/>
            <person name="Liedtke D."/>
            <person name="Thamm M."/>
            <person name="Scheiner R."/>
            <person name="Schmitt T."/>
            <person name="Niehuis O."/>
        </authorList>
    </citation>
    <scope>NUCLEOTIDE SEQUENCE</scope>
    <source>
        <strain evidence="16">GBR_01_08_01A</strain>
    </source>
</reference>
<evidence type="ECO:0000256" key="3">
    <source>
        <dbReference type="ARBA" id="ARBA00022516"/>
    </source>
</evidence>
<keyword evidence="5" id="KW-0276">Fatty acid metabolism</keyword>
<evidence type="ECO:0000256" key="4">
    <source>
        <dbReference type="ARBA" id="ARBA00022692"/>
    </source>
</evidence>
<evidence type="ECO:0000256" key="6">
    <source>
        <dbReference type="ARBA" id="ARBA00022989"/>
    </source>
</evidence>
<feature type="region of interest" description="Disordered" evidence="13">
    <location>
        <begin position="1"/>
        <end position="43"/>
    </location>
</feature>
<comment type="domain">
    <text evidence="12">The histidine box domains are involved in binding the catalytic metal ions.</text>
</comment>
<feature type="domain" description="Fatty acid desaturase" evidence="15">
    <location>
        <begin position="99"/>
        <end position="301"/>
    </location>
</feature>
<feature type="compositionally biased region" description="Basic and acidic residues" evidence="13">
    <location>
        <begin position="18"/>
        <end position="43"/>
    </location>
</feature>
<dbReference type="InterPro" id="IPR005804">
    <property type="entry name" value="FA_desaturase_dom"/>
</dbReference>
<dbReference type="InterPro" id="IPR015876">
    <property type="entry name" value="Acyl-CoA_DS"/>
</dbReference>
<evidence type="ECO:0000259" key="15">
    <source>
        <dbReference type="Pfam" id="PF00487"/>
    </source>
</evidence>
<comment type="similarity">
    <text evidence="2 12">Belongs to the fatty acid desaturase type 1 family.</text>
</comment>
<evidence type="ECO:0000256" key="14">
    <source>
        <dbReference type="SAM" id="Phobius"/>
    </source>
</evidence>